<organism evidence="1 2">
    <name type="scientific">Necator americanus</name>
    <name type="common">Human hookworm</name>
    <dbReference type="NCBI Taxonomy" id="51031"/>
    <lineage>
        <taxon>Eukaryota</taxon>
        <taxon>Metazoa</taxon>
        <taxon>Ecdysozoa</taxon>
        <taxon>Nematoda</taxon>
        <taxon>Chromadorea</taxon>
        <taxon>Rhabditida</taxon>
        <taxon>Rhabditina</taxon>
        <taxon>Rhabditomorpha</taxon>
        <taxon>Strongyloidea</taxon>
        <taxon>Ancylostomatidae</taxon>
        <taxon>Bunostominae</taxon>
        <taxon>Necator</taxon>
    </lineage>
</organism>
<gene>
    <name evidence="1" type="primary">Necator_chrIII.g10680</name>
    <name evidence="1" type="ORF">RB195_009915</name>
</gene>
<proteinExistence type="predicted"/>
<evidence type="ECO:0000313" key="1">
    <source>
        <dbReference type="EMBL" id="KAK6742336.1"/>
    </source>
</evidence>
<dbReference type="EMBL" id="JAVFWL010000003">
    <property type="protein sequence ID" value="KAK6742336.1"/>
    <property type="molecule type" value="Genomic_DNA"/>
</dbReference>
<name>A0ABR1CWR5_NECAM</name>
<dbReference type="Proteomes" id="UP001303046">
    <property type="component" value="Unassembled WGS sequence"/>
</dbReference>
<comment type="caution">
    <text evidence="1">The sequence shown here is derived from an EMBL/GenBank/DDBJ whole genome shotgun (WGS) entry which is preliminary data.</text>
</comment>
<sequence length="153" mass="17296">MTQEFEPVGPALPYFIPLPPGAPSRRGWELCKLSGSLVEVVASICKGVRKRSNTMPRPYRNVTRYFGCGAGFVVHPYVADFVDFREILSPYPAFLCLRPQRRKWHHQLLLTNISHGCESELDAFYEELELVVRSEKSYKFVVGDSDANLGTAT</sequence>
<protein>
    <submittedName>
        <fullName evidence="1">Uncharacterized protein</fullName>
    </submittedName>
</protein>
<accession>A0ABR1CWR5</accession>
<evidence type="ECO:0000313" key="2">
    <source>
        <dbReference type="Proteomes" id="UP001303046"/>
    </source>
</evidence>
<keyword evidence="2" id="KW-1185">Reference proteome</keyword>
<reference evidence="1 2" key="1">
    <citation type="submission" date="2023-08" db="EMBL/GenBank/DDBJ databases">
        <title>A Necator americanus chromosomal reference genome.</title>
        <authorList>
            <person name="Ilik V."/>
            <person name="Petrzelkova K.J."/>
            <person name="Pardy F."/>
            <person name="Fuh T."/>
            <person name="Niatou-Singa F.S."/>
            <person name="Gouil Q."/>
            <person name="Baker L."/>
            <person name="Ritchie M.E."/>
            <person name="Jex A.R."/>
            <person name="Gazzola D."/>
            <person name="Li H."/>
            <person name="Toshio Fujiwara R."/>
            <person name="Zhan B."/>
            <person name="Aroian R.V."/>
            <person name="Pafco B."/>
            <person name="Schwarz E.M."/>
        </authorList>
    </citation>
    <scope>NUCLEOTIDE SEQUENCE [LARGE SCALE GENOMIC DNA]</scope>
    <source>
        <strain evidence="1 2">Aroian</strain>
        <tissue evidence="1">Whole animal</tissue>
    </source>
</reference>